<dbReference type="RefSeq" id="WP_073600950.1">
    <property type="nucleotide sequence ID" value="NZ_MRCB01000028.1"/>
</dbReference>
<dbReference type="STRING" id="1921803.NIES593_18305"/>
<accession>A0A1U7HAK6</accession>
<keyword evidence="1" id="KW-0812">Transmembrane</keyword>
<comment type="caution">
    <text evidence="2">The sequence shown here is derived from an EMBL/GenBank/DDBJ whole genome shotgun (WGS) entry which is preliminary data.</text>
</comment>
<protein>
    <submittedName>
        <fullName evidence="2">Uncharacterized protein</fullName>
    </submittedName>
</protein>
<organism evidence="2 3">
    <name type="scientific">Hydrococcus rivularis NIES-593</name>
    <dbReference type="NCBI Taxonomy" id="1921803"/>
    <lineage>
        <taxon>Bacteria</taxon>
        <taxon>Bacillati</taxon>
        <taxon>Cyanobacteriota</taxon>
        <taxon>Cyanophyceae</taxon>
        <taxon>Pleurocapsales</taxon>
        <taxon>Hydrococcaceae</taxon>
        <taxon>Hydrococcus</taxon>
    </lineage>
</organism>
<gene>
    <name evidence="2" type="ORF">NIES593_18305</name>
</gene>
<keyword evidence="1" id="KW-1133">Transmembrane helix</keyword>
<evidence type="ECO:0000313" key="3">
    <source>
        <dbReference type="Proteomes" id="UP000186868"/>
    </source>
</evidence>
<evidence type="ECO:0000313" key="2">
    <source>
        <dbReference type="EMBL" id="OKH20632.1"/>
    </source>
</evidence>
<dbReference type="EMBL" id="MRCB01000028">
    <property type="protein sequence ID" value="OKH20632.1"/>
    <property type="molecule type" value="Genomic_DNA"/>
</dbReference>
<name>A0A1U7HAK6_9CYAN</name>
<evidence type="ECO:0000256" key="1">
    <source>
        <dbReference type="SAM" id="Phobius"/>
    </source>
</evidence>
<dbReference type="OrthoDB" id="121983at2"/>
<dbReference type="AlphaFoldDB" id="A0A1U7HAK6"/>
<keyword evidence="1" id="KW-0472">Membrane</keyword>
<sequence length="277" mass="29767">MTVNTLSKVAKPTLARRLVILALLAAFGAMAVGFVKEMVAPVTTFYGVDFPAGEVSFADTIVSYEPVIYLNDDRLPNVQEPFNNAVSALGAPNSTDPRHPLASLSARHDVSLGLGGSLTLRFTNNALTGSGNSALDLWIFEAGERTESVFVEISKDGKTWHAVGRTDKKRSGIDIDAFGWGPEDYFAYVRLTDDPEEGEHDGIWNNGEWVGWGGADIDAVGAISSVSLISSVSHASSFSIPLSRLMLFVMAILVAGIGIGYLVNTFLFDKKSSKQNF</sequence>
<reference evidence="2 3" key="1">
    <citation type="submission" date="2016-11" db="EMBL/GenBank/DDBJ databases">
        <title>Draft Genome Sequences of Nine Cyanobacterial Strains from Diverse Habitats.</title>
        <authorList>
            <person name="Zhu T."/>
            <person name="Hou S."/>
            <person name="Lu X."/>
            <person name="Hess W.R."/>
        </authorList>
    </citation>
    <scope>NUCLEOTIDE SEQUENCE [LARGE SCALE GENOMIC DNA]</scope>
    <source>
        <strain evidence="2 3">NIES-593</strain>
    </source>
</reference>
<keyword evidence="3" id="KW-1185">Reference proteome</keyword>
<dbReference type="Proteomes" id="UP000186868">
    <property type="component" value="Unassembled WGS sequence"/>
</dbReference>
<feature type="transmembrane region" description="Helical" evidence="1">
    <location>
        <begin position="245"/>
        <end position="268"/>
    </location>
</feature>
<proteinExistence type="predicted"/>